<dbReference type="Pfam" id="PF00528">
    <property type="entry name" value="BPD_transp_1"/>
    <property type="match status" value="1"/>
</dbReference>
<dbReference type="InterPro" id="IPR043429">
    <property type="entry name" value="ArtM/GltK/GlnP/TcyL/YhdX-like"/>
</dbReference>
<dbReference type="PANTHER" id="PTHR30614">
    <property type="entry name" value="MEMBRANE COMPONENT OF AMINO ACID ABC TRANSPORTER"/>
    <property type="match status" value="1"/>
</dbReference>
<evidence type="ECO:0000256" key="6">
    <source>
        <dbReference type="ARBA" id="ARBA00022970"/>
    </source>
</evidence>
<feature type="transmembrane region" description="Helical" evidence="9">
    <location>
        <begin position="336"/>
        <end position="354"/>
    </location>
</feature>
<dbReference type="InterPro" id="IPR035906">
    <property type="entry name" value="MetI-like_sf"/>
</dbReference>
<keyword evidence="7 9" id="KW-1133">Transmembrane helix</keyword>
<evidence type="ECO:0000256" key="1">
    <source>
        <dbReference type="ARBA" id="ARBA00004429"/>
    </source>
</evidence>
<feature type="transmembrane region" description="Helical" evidence="9">
    <location>
        <begin position="213"/>
        <end position="235"/>
    </location>
</feature>
<dbReference type="Gene3D" id="1.10.3720.10">
    <property type="entry name" value="MetI-like"/>
    <property type="match status" value="2"/>
</dbReference>
<evidence type="ECO:0000256" key="9">
    <source>
        <dbReference type="RuleBase" id="RU363032"/>
    </source>
</evidence>
<sequence>MHIRAEVPRPRGSFWTDPVLRAWAFQIIAVVAVVALGWFLFENTQANLAKRGITSGFAFLDNSAGFGIAQHLIPYQESNTYGRVFWVGLLNTLLVSVIGIVLATLLGFVIGVARLSPNWLVSRLAAVYIEIFRNIPPLLQIFFWYFAVMLALPGPRQSLNVADSFFLNSRGLYLPAPIVAQGGSVFFVALILAVVGGLWLLRWSRKHFEQTGQTFPVALGWLVLLVGLPGLTVLLTGSPVSWSVPELAGFNFRGGWVFIPELLALTLALTVYTAAFIAENVRSGIKAVSQGQTEAALSLGLPPAKTLRLVIIPQAMRVIIPPLTSQYLNLVKNSSLAAGIGYPDMVSLFAGTVLNQTGQAIEVIAITMSVYLAISISISLLMNGYNRRMALIER</sequence>
<feature type="transmembrane region" description="Helical" evidence="9">
    <location>
        <begin position="20"/>
        <end position="41"/>
    </location>
</feature>
<organism evidence="11 12">
    <name type="scientific">Ectopseudomonas mendocina</name>
    <name type="common">Pseudomonas mendocina</name>
    <dbReference type="NCBI Taxonomy" id="300"/>
    <lineage>
        <taxon>Bacteria</taxon>
        <taxon>Pseudomonadati</taxon>
        <taxon>Pseudomonadota</taxon>
        <taxon>Gammaproteobacteria</taxon>
        <taxon>Pseudomonadales</taxon>
        <taxon>Pseudomonadaceae</taxon>
        <taxon>Ectopseudomonas</taxon>
    </lineage>
</organism>
<feature type="transmembrane region" description="Helical" evidence="9">
    <location>
        <begin position="255"/>
        <end position="278"/>
    </location>
</feature>
<dbReference type="NCBIfam" id="TIGR01726">
    <property type="entry name" value="HEQRo_perm_3TM"/>
    <property type="match status" value="1"/>
</dbReference>
<feature type="transmembrane region" description="Helical" evidence="9">
    <location>
        <begin position="85"/>
        <end position="113"/>
    </location>
</feature>
<evidence type="ECO:0000259" key="10">
    <source>
        <dbReference type="PROSITE" id="PS50928"/>
    </source>
</evidence>
<evidence type="ECO:0000256" key="4">
    <source>
        <dbReference type="ARBA" id="ARBA00022475"/>
    </source>
</evidence>
<dbReference type="PROSITE" id="PS50928">
    <property type="entry name" value="ABC_TM1"/>
    <property type="match status" value="1"/>
</dbReference>
<keyword evidence="6" id="KW-0029">Amino-acid transport</keyword>
<dbReference type="PANTHER" id="PTHR30614:SF37">
    <property type="entry name" value="AMINO-ACID ABC TRANSPORTER PERMEASE PROTEIN YHDX-RELATED"/>
    <property type="match status" value="1"/>
</dbReference>
<dbReference type="InterPro" id="IPR000515">
    <property type="entry name" value="MetI-like"/>
</dbReference>
<evidence type="ECO:0000256" key="5">
    <source>
        <dbReference type="ARBA" id="ARBA00022692"/>
    </source>
</evidence>
<keyword evidence="4" id="KW-1003">Cell membrane</keyword>
<name>A0ABZ2RBE1_ECTME</name>
<feature type="domain" description="ABC transmembrane type-1" evidence="10">
    <location>
        <begin position="89"/>
        <end position="382"/>
    </location>
</feature>
<dbReference type="EMBL" id="CP148074">
    <property type="protein sequence ID" value="WXL24358.1"/>
    <property type="molecule type" value="Genomic_DNA"/>
</dbReference>
<feature type="transmembrane region" description="Helical" evidence="9">
    <location>
        <begin position="172"/>
        <end position="201"/>
    </location>
</feature>
<keyword evidence="5 9" id="KW-0812">Transmembrane</keyword>
<feature type="transmembrane region" description="Helical" evidence="9">
    <location>
        <begin position="360"/>
        <end position="385"/>
    </location>
</feature>
<feature type="transmembrane region" description="Helical" evidence="9">
    <location>
        <begin position="134"/>
        <end position="152"/>
    </location>
</feature>
<evidence type="ECO:0000313" key="11">
    <source>
        <dbReference type="EMBL" id="WXL24358.1"/>
    </source>
</evidence>
<dbReference type="InterPro" id="IPR010065">
    <property type="entry name" value="AA_ABC_transptr_permease_3TM"/>
</dbReference>
<proteinExistence type="inferred from homology"/>
<dbReference type="CDD" id="cd06261">
    <property type="entry name" value="TM_PBP2"/>
    <property type="match status" value="1"/>
</dbReference>
<keyword evidence="8 9" id="KW-0472">Membrane</keyword>
<comment type="similarity">
    <text evidence="2">Belongs to the binding-protein-dependent transport system permease family. HisMQ subfamily.</text>
</comment>
<evidence type="ECO:0000256" key="3">
    <source>
        <dbReference type="ARBA" id="ARBA00022448"/>
    </source>
</evidence>
<keyword evidence="3 9" id="KW-0813">Transport</keyword>
<evidence type="ECO:0000313" key="12">
    <source>
        <dbReference type="Proteomes" id="UP001476583"/>
    </source>
</evidence>
<gene>
    <name evidence="11" type="ORF">WG219_13595</name>
</gene>
<accession>A0ABZ2RBE1</accession>
<comment type="subcellular location">
    <subcellularLocation>
        <location evidence="1">Cell inner membrane</location>
        <topology evidence="1">Multi-pass membrane protein</topology>
    </subcellularLocation>
    <subcellularLocation>
        <location evidence="9">Cell membrane</location>
        <topology evidence="9">Multi-pass membrane protein</topology>
    </subcellularLocation>
</comment>
<reference evidence="11 12" key="1">
    <citation type="submission" date="2024-03" db="EMBL/GenBank/DDBJ databases">
        <title>Complete genome of BD2.</title>
        <authorList>
            <person name="Cao G."/>
        </authorList>
    </citation>
    <scope>NUCLEOTIDE SEQUENCE [LARGE SCALE GENOMIC DNA]</scope>
    <source>
        <strain evidence="11 12">BD2</strain>
    </source>
</reference>
<evidence type="ECO:0000256" key="8">
    <source>
        <dbReference type="ARBA" id="ARBA00023136"/>
    </source>
</evidence>
<dbReference type="SUPFAM" id="SSF161098">
    <property type="entry name" value="MetI-like"/>
    <property type="match status" value="2"/>
</dbReference>
<keyword evidence="12" id="KW-1185">Reference proteome</keyword>
<dbReference type="Proteomes" id="UP001476583">
    <property type="component" value="Chromosome"/>
</dbReference>
<evidence type="ECO:0000256" key="2">
    <source>
        <dbReference type="ARBA" id="ARBA00010072"/>
    </source>
</evidence>
<evidence type="ECO:0000256" key="7">
    <source>
        <dbReference type="ARBA" id="ARBA00022989"/>
    </source>
</evidence>
<protein>
    <submittedName>
        <fullName evidence="11">Amino acid ABC transporter permease</fullName>
    </submittedName>
</protein>